<proteinExistence type="predicted"/>
<organism evidence="1">
    <name type="scientific">Leishmania guyanensis</name>
    <dbReference type="NCBI Taxonomy" id="5670"/>
    <lineage>
        <taxon>Eukaryota</taxon>
        <taxon>Discoba</taxon>
        <taxon>Euglenozoa</taxon>
        <taxon>Kinetoplastea</taxon>
        <taxon>Metakinetoplastina</taxon>
        <taxon>Trypanosomatida</taxon>
        <taxon>Trypanosomatidae</taxon>
        <taxon>Leishmaniinae</taxon>
        <taxon>Leishmania</taxon>
        <taxon>Leishmania guyanensis species complex</taxon>
    </lineage>
</organism>
<sequence length="111" mass="12346">MRLMYPSMSPYFFFACDCAEAAVSPAPAHRDVADHRLTDRAGDTSRVTSSIMRFCSPLFFSLTLMSDSFAPPFRVAFRFFARMCLPSAVLAALSLSLSRFTRLPSSLSICE</sequence>
<name>A0A1E1IR29_LEIGU</name>
<accession>A0A1E1IR29</accession>
<dbReference type="EMBL" id="CALQ01000350">
    <property type="protein sequence ID" value="CCM13695.1"/>
    <property type="molecule type" value="Genomic_DNA"/>
</dbReference>
<evidence type="ECO:0000313" key="1">
    <source>
        <dbReference type="EMBL" id="CCM13695.1"/>
    </source>
</evidence>
<gene>
    <name evidence="1" type="primary">LgM4147LRVhigh.11.00400.00020</name>
    <name evidence="1" type="ORF">BN36_1112070</name>
</gene>
<dbReference type="AlphaFoldDB" id="A0A1E1IR29"/>
<protein>
    <submittedName>
        <fullName evidence="1">Uncharacterized protein</fullName>
    </submittedName>
</protein>
<dbReference type="PROSITE" id="PS51257">
    <property type="entry name" value="PROKAR_LIPOPROTEIN"/>
    <property type="match status" value="1"/>
</dbReference>
<reference evidence="1" key="1">
    <citation type="submission" date="2012-08" db="EMBL/GenBank/DDBJ databases">
        <title>Comparative genomics of metastatic and non-metastatic Leishmania guyanensis provides insights into polygenic factors involved in Leishmania RNA virus infection.</title>
        <authorList>
            <person name="Smith D."/>
            <person name="Hertz-Fowler C."/>
            <person name="Martin R."/>
            <person name="Dickens N."/>
            <person name="Fasel N."/>
            <person name="Falquet L."/>
            <person name="Beverley S."/>
            <person name="Zangger H."/>
            <person name="Calderon-Copete S."/>
            <person name="Mottram J."/>
            <person name="Xenarios I."/>
        </authorList>
    </citation>
    <scope>NUCLEOTIDE SEQUENCE</scope>
    <source>
        <strain evidence="1">MHOM/BR/75/M4147/SSU:IR2SAT-LUC</strain>
    </source>
</reference>